<name>A0ABT7UWH5_9LACO</name>
<dbReference type="PROSITE" id="PS51459">
    <property type="entry name" value="FIDO"/>
    <property type="match status" value="1"/>
</dbReference>
<sequence length="192" mass="22364">MTDQELADRFNYPNGTLKNKLGITDATDLARREFQIVNENAIALLRHANELPKIREIDQLNRVHRFLFDEVYEWAGEVRDYNLTKGNHFFQDFQTFREAASWINSLLDNANQNDQITASAYAELLDNINEYHPFREGNGRSTKVFLQLLALQHHQYLNFPRHQDKLVAGFNQDGPIDYQALGQLLNVQDLDQ</sequence>
<evidence type="ECO:0000256" key="5">
    <source>
        <dbReference type="ARBA" id="ARBA00034531"/>
    </source>
</evidence>
<evidence type="ECO:0000256" key="6">
    <source>
        <dbReference type="ARBA" id="ARBA00047939"/>
    </source>
</evidence>
<dbReference type="PANTHER" id="PTHR39560:SF1">
    <property type="entry name" value="PROTEIN ADENYLYLTRANSFERASE FIC-RELATED"/>
    <property type="match status" value="1"/>
</dbReference>
<evidence type="ECO:0000256" key="4">
    <source>
        <dbReference type="ARBA" id="ARBA00022840"/>
    </source>
</evidence>
<evidence type="ECO:0000256" key="2">
    <source>
        <dbReference type="ARBA" id="ARBA00022695"/>
    </source>
</evidence>
<keyword evidence="10" id="KW-1185">Reference proteome</keyword>
<evidence type="ECO:0000259" key="8">
    <source>
        <dbReference type="PROSITE" id="PS51459"/>
    </source>
</evidence>
<dbReference type="RefSeq" id="WP_289585808.1">
    <property type="nucleotide sequence ID" value="NZ_JAUDDW010000005.1"/>
</dbReference>
<keyword evidence="2" id="KW-0548">Nucleotidyltransferase</keyword>
<proteinExistence type="predicted"/>
<organism evidence="9 10">
    <name type="scientific">Limosilactobacillus pontis</name>
    <dbReference type="NCBI Taxonomy" id="35787"/>
    <lineage>
        <taxon>Bacteria</taxon>
        <taxon>Bacillati</taxon>
        <taxon>Bacillota</taxon>
        <taxon>Bacilli</taxon>
        <taxon>Lactobacillales</taxon>
        <taxon>Lactobacillaceae</taxon>
        <taxon>Limosilactobacillus</taxon>
    </lineage>
</organism>
<dbReference type="EMBL" id="JAUDDW010000005">
    <property type="protein sequence ID" value="MDM8266056.1"/>
    <property type="molecule type" value="Genomic_DNA"/>
</dbReference>
<keyword evidence="1" id="KW-0808">Transferase</keyword>
<dbReference type="SUPFAM" id="SSF140931">
    <property type="entry name" value="Fic-like"/>
    <property type="match status" value="1"/>
</dbReference>
<comment type="catalytic activity">
    <reaction evidence="7">
        <text>L-tyrosyl-[protein] + ATP = O-(5'-adenylyl)-L-tyrosyl-[protein] + diphosphate</text>
        <dbReference type="Rhea" id="RHEA:54288"/>
        <dbReference type="Rhea" id="RHEA-COMP:10136"/>
        <dbReference type="Rhea" id="RHEA-COMP:13846"/>
        <dbReference type="ChEBI" id="CHEBI:30616"/>
        <dbReference type="ChEBI" id="CHEBI:33019"/>
        <dbReference type="ChEBI" id="CHEBI:46858"/>
        <dbReference type="ChEBI" id="CHEBI:83624"/>
        <dbReference type="EC" id="2.7.7.108"/>
    </reaction>
</comment>
<comment type="catalytic activity">
    <reaction evidence="6">
        <text>L-threonyl-[protein] + ATP = 3-O-(5'-adenylyl)-L-threonyl-[protein] + diphosphate</text>
        <dbReference type="Rhea" id="RHEA:54292"/>
        <dbReference type="Rhea" id="RHEA-COMP:11060"/>
        <dbReference type="Rhea" id="RHEA-COMP:13847"/>
        <dbReference type="ChEBI" id="CHEBI:30013"/>
        <dbReference type="ChEBI" id="CHEBI:30616"/>
        <dbReference type="ChEBI" id="CHEBI:33019"/>
        <dbReference type="ChEBI" id="CHEBI:138113"/>
        <dbReference type="EC" id="2.7.7.108"/>
    </reaction>
</comment>
<feature type="domain" description="Fido" evidence="8">
    <location>
        <begin position="55"/>
        <end position="187"/>
    </location>
</feature>
<evidence type="ECO:0000256" key="3">
    <source>
        <dbReference type="ARBA" id="ARBA00022741"/>
    </source>
</evidence>
<dbReference type="Gene3D" id="1.10.3290.10">
    <property type="entry name" value="Fido-like domain"/>
    <property type="match status" value="1"/>
</dbReference>
<keyword evidence="4" id="KW-0067">ATP-binding</keyword>
<evidence type="ECO:0000313" key="10">
    <source>
        <dbReference type="Proteomes" id="UP001529343"/>
    </source>
</evidence>
<reference evidence="9 10" key="2">
    <citation type="submission" date="2023-06" db="EMBL/GenBank/DDBJ databases">
        <authorList>
            <person name="Zeman M."/>
            <person name="Kubasova T."/>
            <person name="Jahodarova E."/>
            <person name="Nykrynova M."/>
            <person name="Rychlik I."/>
        </authorList>
    </citation>
    <scope>NUCLEOTIDE SEQUENCE [LARGE SCALE GENOMIC DNA]</scope>
    <source>
        <strain evidence="9 10">161_Gplus</strain>
    </source>
</reference>
<evidence type="ECO:0000313" key="9">
    <source>
        <dbReference type="EMBL" id="MDM8266056.1"/>
    </source>
</evidence>
<dbReference type="InterPro" id="IPR003812">
    <property type="entry name" value="Fido"/>
</dbReference>
<reference evidence="10" key="1">
    <citation type="submission" date="2023-06" db="EMBL/GenBank/DDBJ databases">
        <title>Identification and characterization of horizontal gene transfer across gut microbiota members of farm animals based on homology search.</title>
        <authorList>
            <person name="Zeman M."/>
            <person name="Kubasova T."/>
            <person name="Jahodarova E."/>
            <person name="Nykrynova M."/>
            <person name="Rychlik I."/>
        </authorList>
    </citation>
    <scope>NUCLEOTIDE SEQUENCE [LARGE SCALE GENOMIC DNA]</scope>
    <source>
        <strain evidence="10">161_Gplus</strain>
    </source>
</reference>
<protein>
    <recommendedName>
        <fullName evidence="5">protein adenylyltransferase</fullName>
        <ecNumber evidence="5">2.7.7.108</ecNumber>
    </recommendedName>
</protein>
<dbReference type="PANTHER" id="PTHR39560">
    <property type="entry name" value="PROTEIN ADENYLYLTRANSFERASE FIC-RELATED"/>
    <property type="match status" value="1"/>
</dbReference>
<dbReference type="InterPro" id="IPR036597">
    <property type="entry name" value="Fido-like_dom_sf"/>
</dbReference>
<accession>A0ABT7UWH5</accession>
<comment type="caution">
    <text evidence="9">The sequence shown here is derived from an EMBL/GenBank/DDBJ whole genome shotgun (WGS) entry which is preliminary data.</text>
</comment>
<keyword evidence="3" id="KW-0547">Nucleotide-binding</keyword>
<gene>
    <name evidence="9" type="ORF">QUW44_02560</name>
</gene>
<dbReference type="EC" id="2.7.7.108" evidence="5"/>
<evidence type="ECO:0000256" key="7">
    <source>
        <dbReference type="ARBA" id="ARBA00048696"/>
    </source>
</evidence>
<dbReference type="Proteomes" id="UP001529343">
    <property type="component" value="Unassembled WGS sequence"/>
</dbReference>
<evidence type="ECO:0000256" key="1">
    <source>
        <dbReference type="ARBA" id="ARBA00022679"/>
    </source>
</evidence>
<dbReference type="Pfam" id="PF02661">
    <property type="entry name" value="Fic"/>
    <property type="match status" value="1"/>
</dbReference>